<dbReference type="InterPro" id="IPR053861">
    <property type="entry name" value="Phage_Mu_Gp45_N"/>
</dbReference>
<organism evidence="2 3">
    <name type="scientific">Rhizobium altiplani</name>
    <dbReference type="NCBI Taxonomy" id="1864509"/>
    <lineage>
        <taxon>Bacteria</taxon>
        <taxon>Pseudomonadati</taxon>
        <taxon>Pseudomonadota</taxon>
        <taxon>Alphaproteobacteria</taxon>
        <taxon>Hyphomicrobiales</taxon>
        <taxon>Rhizobiaceae</taxon>
        <taxon>Rhizobium/Agrobacterium group</taxon>
        <taxon>Rhizobium</taxon>
    </lineage>
</organism>
<feature type="domain" description="Bacteriophage Mu Gp45 N-terminal" evidence="1">
    <location>
        <begin position="15"/>
        <end position="72"/>
    </location>
</feature>
<dbReference type="RefSeq" id="WP_062374787.1">
    <property type="nucleotide sequence ID" value="NZ_LNCD01000137.1"/>
</dbReference>
<comment type="caution">
    <text evidence="2">The sequence shown here is derived from an EMBL/GenBank/DDBJ whole genome shotgun (WGS) entry which is preliminary data.</text>
</comment>
<dbReference type="OrthoDB" id="8449472at2"/>
<dbReference type="EMBL" id="LNCD01000137">
    <property type="protein sequence ID" value="KWV42135.1"/>
    <property type="molecule type" value="Genomic_DNA"/>
</dbReference>
<reference evidence="2 3" key="1">
    <citation type="submission" date="2015-11" db="EMBL/GenBank/DDBJ databases">
        <title>Draft Genome Sequence of the Strain BR 10423 (Rhizobium sp.) isolated from nodules of Mimosa pudica.</title>
        <authorList>
            <person name="Barauna A.C."/>
            <person name="Zilli J.E."/>
            <person name="Simoes-Araujo J.L."/>
            <person name="Reis V.M."/>
            <person name="James E.K."/>
            <person name="Reis F.B.Jr."/>
            <person name="Rouws L.F."/>
            <person name="Passos S.R."/>
            <person name="Gois S.R."/>
        </authorList>
    </citation>
    <scope>NUCLEOTIDE SEQUENCE [LARGE SCALE GENOMIC DNA]</scope>
    <source>
        <strain evidence="2 3">BR10423</strain>
    </source>
</reference>
<proteinExistence type="predicted"/>
<protein>
    <recommendedName>
        <fullName evidence="1">Bacteriophage Mu Gp45 N-terminal domain-containing protein</fullName>
    </recommendedName>
</protein>
<evidence type="ECO:0000313" key="2">
    <source>
        <dbReference type="EMBL" id="KWV42135.1"/>
    </source>
</evidence>
<gene>
    <name evidence="2" type="ORF">AS026_21235</name>
</gene>
<evidence type="ECO:0000259" key="1">
    <source>
        <dbReference type="Pfam" id="PF06890"/>
    </source>
</evidence>
<dbReference type="Proteomes" id="UP000068164">
    <property type="component" value="Unassembled WGS sequence"/>
</dbReference>
<keyword evidence="3" id="KW-1185">Reference proteome</keyword>
<accession>A0A109J4F6</accession>
<dbReference type="AlphaFoldDB" id="A0A109J4F6"/>
<name>A0A109J4F6_9HYPH</name>
<dbReference type="Pfam" id="PF06890">
    <property type="entry name" value="Phage_Mu_Gp45"/>
    <property type="match status" value="1"/>
</dbReference>
<sequence>MIGKRIELDGNNVEKGGQQFVTGRALKSDGYTNIHRIEPHGFSSMPVKGAKALLISPNSEADQAFVVGGEHPGLRPADLPGGATAIYDSSGNIIKLIGAGIVVQSGGVKMVISPDGVAITGGSITHNGKNIGDTHIHGGVVEGDNTTDVPV</sequence>
<evidence type="ECO:0000313" key="3">
    <source>
        <dbReference type="Proteomes" id="UP000068164"/>
    </source>
</evidence>